<dbReference type="KEGG" id="nct:NMSP_0579"/>
<dbReference type="InterPro" id="IPR032816">
    <property type="entry name" value="VTT_dom"/>
</dbReference>
<feature type="transmembrane region" description="Helical" evidence="1">
    <location>
        <begin position="169"/>
        <end position="188"/>
    </location>
</feature>
<evidence type="ECO:0000313" key="4">
    <source>
        <dbReference type="Proteomes" id="UP000249949"/>
    </source>
</evidence>
<organism evidence="3 4">
    <name type="scientific">Candidatus Nitrosomarinus catalinensis</name>
    <dbReference type="NCBI Taxonomy" id="1898749"/>
    <lineage>
        <taxon>Archaea</taxon>
        <taxon>Nitrososphaerota</taxon>
        <taxon>Nitrososphaeria</taxon>
        <taxon>Nitrosopumilales</taxon>
        <taxon>Nitrosopumilaceae</taxon>
        <taxon>Candidatus Nitrosomarinus</taxon>
    </lineage>
</organism>
<feature type="transmembrane region" description="Helical" evidence="1">
    <location>
        <begin position="97"/>
        <end position="117"/>
    </location>
</feature>
<dbReference type="PANTHER" id="PTHR42709:SF10">
    <property type="entry name" value="SNARE ASSOCIATED GOLGI PROTEIN"/>
    <property type="match status" value="1"/>
</dbReference>
<keyword evidence="1" id="KW-0472">Membrane</keyword>
<evidence type="ECO:0000256" key="1">
    <source>
        <dbReference type="SAM" id="Phobius"/>
    </source>
</evidence>
<dbReference type="PANTHER" id="PTHR42709">
    <property type="entry name" value="ALKALINE PHOSPHATASE LIKE PROTEIN"/>
    <property type="match status" value="1"/>
</dbReference>
<protein>
    <submittedName>
        <fullName evidence="3">SNARE associated Golgi protein</fullName>
    </submittedName>
</protein>
<feature type="domain" description="VTT" evidence="2">
    <location>
        <begin position="35"/>
        <end position="149"/>
    </location>
</feature>
<accession>A0A2Z2HSE7</accession>
<dbReference type="RefSeq" id="WP_086907346.1">
    <property type="nucleotide sequence ID" value="NZ_CP021324.1"/>
</dbReference>
<proteinExistence type="predicted"/>
<dbReference type="InterPro" id="IPR051311">
    <property type="entry name" value="DedA_domain"/>
</dbReference>
<dbReference type="AlphaFoldDB" id="A0A2Z2HSE7"/>
<dbReference type="Pfam" id="PF09335">
    <property type="entry name" value="VTT_dom"/>
    <property type="match status" value="1"/>
</dbReference>
<keyword evidence="1" id="KW-1133">Transmembrane helix</keyword>
<name>A0A2Z2HSE7_9ARCH</name>
<evidence type="ECO:0000259" key="2">
    <source>
        <dbReference type="Pfam" id="PF09335"/>
    </source>
</evidence>
<feature type="transmembrane region" description="Helical" evidence="1">
    <location>
        <begin position="129"/>
        <end position="149"/>
    </location>
</feature>
<dbReference type="GeneID" id="32901065"/>
<gene>
    <name evidence="3" type="ORF">NMSP_0579</name>
</gene>
<sequence length="218" mass="24246">MELTDIFPFAPDDGYLILALVNFIGSLIPFVPLPGFLLLATMSVGSEYDLHILALVSAISATIAKQIIFFLSFSGRKILNPKTRTRMKPFERLVKKYGAAAAFFAAATPMPDDIIFIPLGLAKYNAKRFFVATLAGKIVLSYIIVFISHYVGLSFIEPFLENVNDPTPVYIGILIFGAMMTGVVLLVLKLDWQRIMVKFAPWTLDDTLDDENNKDSKN</sequence>
<feature type="transmembrane region" description="Helical" evidence="1">
    <location>
        <begin position="15"/>
        <end position="40"/>
    </location>
</feature>
<dbReference type="GO" id="GO:0005886">
    <property type="term" value="C:plasma membrane"/>
    <property type="evidence" value="ECO:0007669"/>
    <property type="project" value="TreeGrafter"/>
</dbReference>
<dbReference type="Proteomes" id="UP000249949">
    <property type="component" value="Chromosome"/>
</dbReference>
<reference evidence="3 4" key="1">
    <citation type="journal article" date="2017" name="Environ. Microbiol.">
        <title>Genome and epigenome of a novel marine Thaumarchaeota strain suggest viral infection, phosphorothioation DNA modification and multiple restriction systems.</title>
        <authorList>
            <person name="Ahlgren N.A."/>
            <person name="Chen Y."/>
            <person name="Needham D.M."/>
            <person name="Parada A.E."/>
            <person name="Sachdeva R."/>
            <person name="Trinh V."/>
            <person name="Chen T."/>
            <person name="Fuhrman J.A."/>
        </authorList>
    </citation>
    <scope>NUCLEOTIDE SEQUENCE [LARGE SCALE GENOMIC DNA]</scope>
    <source>
        <strain evidence="3 4">SPOT01</strain>
    </source>
</reference>
<dbReference type="EMBL" id="CP021324">
    <property type="protein sequence ID" value="ARS64200.1"/>
    <property type="molecule type" value="Genomic_DNA"/>
</dbReference>
<dbReference type="OrthoDB" id="10722at2157"/>
<feature type="transmembrane region" description="Helical" evidence="1">
    <location>
        <begin position="52"/>
        <end position="73"/>
    </location>
</feature>
<keyword evidence="4" id="KW-1185">Reference proteome</keyword>
<keyword evidence="1" id="KW-0812">Transmembrane</keyword>
<evidence type="ECO:0000313" key="3">
    <source>
        <dbReference type="EMBL" id="ARS64200.1"/>
    </source>
</evidence>